<comment type="caution">
    <text evidence="1">The sequence shown here is derived from an EMBL/GenBank/DDBJ whole genome shotgun (WGS) entry which is preliminary data.</text>
</comment>
<name>A0A4Y2L3J6_ARAVE</name>
<dbReference type="EMBL" id="BGPR01197646">
    <property type="protein sequence ID" value="GBN09168.1"/>
    <property type="molecule type" value="Genomic_DNA"/>
</dbReference>
<gene>
    <name evidence="1" type="ORF">AVEN_112540_1</name>
</gene>
<sequence>MRTAATSARAKYMQYLEGNVYEPCQNVEDLDGEQSKSYPHLDKIEWIVASKCVFPVAQHQVTPKFQFWDLWIAFAEAYSFELTEAVTTTGCARKVILEAFPIYSQFEERI</sequence>
<reference evidence="1 2" key="1">
    <citation type="journal article" date="2019" name="Sci. Rep.">
        <title>Orb-weaving spider Araneus ventricosus genome elucidates the spidroin gene catalogue.</title>
        <authorList>
            <person name="Kono N."/>
            <person name="Nakamura H."/>
            <person name="Ohtoshi R."/>
            <person name="Moran D.A.P."/>
            <person name="Shinohara A."/>
            <person name="Yoshida Y."/>
            <person name="Fujiwara M."/>
            <person name="Mori M."/>
            <person name="Tomita M."/>
            <person name="Arakawa K."/>
        </authorList>
    </citation>
    <scope>NUCLEOTIDE SEQUENCE [LARGE SCALE GENOMIC DNA]</scope>
</reference>
<accession>A0A4Y2L3J6</accession>
<dbReference type="Proteomes" id="UP000499080">
    <property type="component" value="Unassembled WGS sequence"/>
</dbReference>
<protein>
    <submittedName>
        <fullName evidence="1">Uncharacterized protein</fullName>
    </submittedName>
</protein>
<dbReference type="AlphaFoldDB" id="A0A4Y2L3J6"/>
<keyword evidence="2" id="KW-1185">Reference proteome</keyword>
<evidence type="ECO:0000313" key="1">
    <source>
        <dbReference type="EMBL" id="GBN09168.1"/>
    </source>
</evidence>
<proteinExistence type="predicted"/>
<organism evidence="1 2">
    <name type="scientific">Araneus ventricosus</name>
    <name type="common">Orbweaver spider</name>
    <name type="synonym">Epeira ventricosa</name>
    <dbReference type="NCBI Taxonomy" id="182803"/>
    <lineage>
        <taxon>Eukaryota</taxon>
        <taxon>Metazoa</taxon>
        <taxon>Ecdysozoa</taxon>
        <taxon>Arthropoda</taxon>
        <taxon>Chelicerata</taxon>
        <taxon>Arachnida</taxon>
        <taxon>Araneae</taxon>
        <taxon>Araneomorphae</taxon>
        <taxon>Entelegynae</taxon>
        <taxon>Araneoidea</taxon>
        <taxon>Araneidae</taxon>
        <taxon>Araneus</taxon>
    </lineage>
</organism>
<evidence type="ECO:0000313" key="2">
    <source>
        <dbReference type="Proteomes" id="UP000499080"/>
    </source>
</evidence>